<dbReference type="EMBL" id="CAICTM010001834">
    <property type="protein sequence ID" value="CAB9526481.1"/>
    <property type="molecule type" value="Genomic_DNA"/>
</dbReference>
<evidence type="ECO:0000313" key="2">
    <source>
        <dbReference type="EMBL" id="CAB9526481.1"/>
    </source>
</evidence>
<organism evidence="2 3">
    <name type="scientific">Seminavis robusta</name>
    <dbReference type="NCBI Taxonomy" id="568900"/>
    <lineage>
        <taxon>Eukaryota</taxon>
        <taxon>Sar</taxon>
        <taxon>Stramenopiles</taxon>
        <taxon>Ochrophyta</taxon>
        <taxon>Bacillariophyta</taxon>
        <taxon>Bacillariophyceae</taxon>
        <taxon>Bacillariophycidae</taxon>
        <taxon>Naviculales</taxon>
        <taxon>Naviculaceae</taxon>
        <taxon>Seminavis</taxon>
    </lineage>
</organism>
<gene>
    <name evidence="2" type="ORF">SEMRO_1836_G300640.1</name>
</gene>
<sequence>MGSSSSKTVSKETPEQRQERFIRQQGVLIPPVFAVVNNQDKSGSKAASLLQHRLSPISAYDRLPISPSLVEYLCVSHVGHGLLHDFMTPGMWVLAGNSSANNNGSSTTVRASLPLQATSSGGRISFGSTAGSSQVELCAGTEGPMHLFATHQVTPQSFLVGNVNTHGAGYVGGQLGFSFAKSSSSNAAAKVSIDDQEYDDWNHLDNSNSLDDRIQVQLGSWVPLRWKSQKSTPYPTRQRNNHNTNWPKVVHGCLSIDMLGSTTALETKFNTQTLETQVSKYFSMQLDGGSNNHNNNTTPPLWLTMTSTPQTATIHVSQLLTLDRLNFNVLDTRAPRVRNTVGWTVQLETKPNDASSSLSVAGVWQCNRAVAVKVVGTSQSSSSSAQQQQPNNYSMTYGLLMKRWKQPRMTCSLLGRFDFQTKKSTFLGIGLEVETDALGGDDSLYAPGGESAQVPDDTPETKASLG</sequence>
<dbReference type="OrthoDB" id="49096at2759"/>
<dbReference type="Proteomes" id="UP001153069">
    <property type="component" value="Unassembled WGS sequence"/>
</dbReference>
<keyword evidence="3" id="KW-1185">Reference proteome</keyword>
<proteinExistence type="predicted"/>
<name>A0A9N8HUK9_9STRA</name>
<evidence type="ECO:0000256" key="1">
    <source>
        <dbReference type="SAM" id="MobiDB-lite"/>
    </source>
</evidence>
<evidence type="ECO:0000313" key="3">
    <source>
        <dbReference type="Proteomes" id="UP001153069"/>
    </source>
</evidence>
<protein>
    <submittedName>
        <fullName evidence="2">Uncharacterized protein</fullName>
    </submittedName>
</protein>
<dbReference type="AlphaFoldDB" id="A0A9N8HUK9"/>
<feature type="region of interest" description="Disordered" evidence="1">
    <location>
        <begin position="440"/>
        <end position="466"/>
    </location>
</feature>
<reference evidence="2" key="1">
    <citation type="submission" date="2020-06" db="EMBL/GenBank/DDBJ databases">
        <authorList>
            <consortium name="Plant Systems Biology data submission"/>
        </authorList>
    </citation>
    <scope>NUCLEOTIDE SEQUENCE</scope>
    <source>
        <strain evidence="2">D6</strain>
    </source>
</reference>
<comment type="caution">
    <text evidence="2">The sequence shown here is derived from an EMBL/GenBank/DDBJ whole genome shotgun (WGS) entry which is preliminary data.</text>
</comment>
<accession>A0A9N8HUK9</accession>